<dbReference type="Pfam" id="PF13450">
    <property type="entry name" value="NAD_binding_8"/>
    <property type="match status" value="1"/>
</dbReference>
<dbReference type="InterPro" id="IPR002938">
    <property type="entry name" value="FAD-bd"/>
</dbReference>
<evidence type="ECO:0000256" key="4">
    <source>
        <dbReference type="ARBA" id="ARBA00023033"/>
    </source>
</evidence>
<dbReference type="PRINTS" id="PR00420">
    <property type="entry name" value="RNGMNOXGNASE"/>
</dbReference>
<evidence type="ECO:0000313" key="7">
    <source>
        <dbReference type="Proteomes" id="UP001144280"/>
    </source>
</evidence>
<reference evidence="6" key="1">
    <citation type="submission" date="2022-12" db="EMBL/GenBank/DDBJ databases">
        <title>New Phytohabitans aurantiacus sp. RD004123 nov., an actinomycete isolated from soil.</title>
        <authorList>
            <person name="Triningsih D.W."/>
            <person name="Harunari E."/>
            <person name="Igarashi Y."/>
        </authorList>
    </citation>
    <scope>NUCLEOTIDE SEQUENCE</scope>
    <source>
        <strain evidence="6">RD004123</strain>
    </source>
</reference>
<gene>
    <name evidence="6" type="ORF">Pa4123_18710</name>
</gene>
<dbReference type="EMBL" id="BSDI01000007">
    <property type="protein sequence ID" value="GLH96597.1"/>
    <property type="molecule type" value="Genomic_DNA"/>
</dbReference>
<dbReference type="PANTHER" id="PTHR47178:SF6">
    <property type="entry name" value="FAD-BINDING DOMAIN-CONTAINING PROTEIN"/>
    <property type="match status" value="1"/>
</dbReference>
<keyword evidence="2" id="KW-0274">FAD</keyword>
<protein>
    <submittedName>
        <fullName evidence="6">FAD-dependent oxidoreductase</fullName>
    </submittedName>
</protein>
<evidence type="ECO:0000313" key="6">
    <source>
        <dbReference type="EMBL" id="GLH96597.1"/>
    </source>
</evidence>
<feature type="domain" description="FAD-binding" evidence="5">
    <location>
        <begin position="308"/>
        <end position="371"/>
    </location>
</feature>
<dbReference type="RefSeq" id="WP_281893845.1">
    <property type="nucleotide sequence ID" value="NZ_BSDI01000007.1"/>
</dbReference>
<sequence>MELTVTIAGAGLGGLCLAQRLLRAGIDVRVYEADPEPFARRQGYRITVDADGLAALRDSLPAELYRLALATGGEPGGYFRITDARLRDAIKLTFPATPDGGRQMDRQLLRSILLIGLDERVQYGKRAVAVEPDGAELVLRFADGGSARSTVVVGADGIGSALRSRIAPGADPADSGVSGIYGRTPLVRGGRDVIPDALRKSGVLAIGDEPGRAFFLTTMRFGQPPVAAFASAAPGRFVPAGDDYVMWGLVLRRGEAPTGDPRAAAARLATGFHPLVGRLVEGADDDATILTSFAVGSRPARWPLAGATLIGDAVHAMPPFGAHGGNTALRDAALLGAKLAAAHASGGPVAGAIAAYQDEMARYAFDAVDRSARMMRRITATGGFQKWLMTRVLPRLHRVTVADTVSETA</sequence>
<dbReference type="Gene3D" id="3.50.50.60">
    <property type="entry name" value="FAD/NAD(P)-binding domain"/>
    <property type="match status" value="1"/>
</dbReference>
<accession>A0ABQ5QRV2</accession>
<dbReference type="Proteomes" id="UP001144280">
    <property type="component" value="Unassembled WGS sequence"/>
</dbReference>
<name>A0ABQ5QRV2_9ACTN</name>
<proteinExistence type="predicted"/>
<evidence type="ECO:0000259" key="5">
    <source>
        <dbReference type="Pfam" id="PF01494"/>
    </source>
</evidence>
<keyword evidence="7" id="KW-1185">Reference proteome</keyword>
<dbReference type="Pfam" id="PF01494">
    <property type="entry name" value="FAD_binding_3"/>
    <property type="match status" value="1"/>
</dbReference>
<evidence type="ECO:0000256" key="1">
    <source>
        <dbReference type="ARBA" id="ARBA00022630"/>
    </source>
</evidence>
<keyword evidence="4" id="KW-0503">Monooxygenase</keyword>
<dbReference type="SUPFAM" id="SSF51905">
    <property type="entry name" value="FAD/NAD(P)-binding domain"/>
    <property type="match status" value="1"/>
</dbReference>
<evidence type="ECO:0000256" key="2">
    <source>
        <dbReference type="ARBA" id="ARBA00022827"/>
    </source>
</evidence>
<dbReference type="PANTHER" id="PTHR47178">
    <property type="entry name" value="MONOOXYGENASE, FAD-BINDING"/>
    <property type="match status" value="1"/>
</dbReference>
<comment type="caution">
    <text evidence="6">The sequence shown here is derived from an EMBL/GenBank/DDBJ whole genome shotgun (WGS) entry which is preliminary data.</text>
</comment>
<keyword evidence="3" id="KW-0560">Oxidoreductase</keyword>
<organism evidence="6 7">
    <name type="scientific">Phytohabitans aurantiacus</name>
    <dbReference type="NCBI Taxonomy" id="3016789"/>
    <lineage>
        <taxon>Bacteria</taxon>
        <taxon>Bacillati</taxon>
        <taxon>Actinomycetota</taxon>
        <taxon>Actinomycetes</taxon>
        <taxon>Micromonosporales</taxon>
        <taxon>Micromonosporaceae</taxon>
    </lineage>
</organism>
<dbReference type="InterPro" id="IPR036188">
    <property type="entry name" value="FAD/NAD-bd_sf"/>
</dbReference>
<evidence type="ECO:0000256" key="3">
    <source>
        <dbReference type="ARBA" id="ARBA00023002"/>
    </source>
</evidence>
<keyword evidence="1" id="KW-0285">Flavoprotein</keyword>